<evidence type="ECO:0000313" key="2">
    <source>
        <dbReference type="EMBL" id="KAH7250611.1"/>
    </source>
</evidence>
<evidence type="ECO:0000256" key="1">
    <source>
        <dbReference type="SAM" id="MobiDB-lite"/>
    </source>
</evidence>
<protein>
    <submittedName>
        <fullName evidence="2">Uncharacterized protein</fullName>
    </submittedName>
</protein>
<name>A0A9P9H4Q5_FUSSL</name>
<comment type="caution">
    <text evidence="2">The sequence shown here is derived from an EMBL/GenBank/DDBJ whole genome shotgun (WGS) entry which is preliminary data.</text>
</comment>
<proteinExistence type="predicted"/>
<dbReference type="EMBL" id="JAGTJS010000012">
    <property type="protein sequence ID" value="KAH7250611.1"/>
    <property type="molecule type" value="Genomic_DNA"/>
</dbReference>
<dbReference type="OrthoDB" id="5242670at2759"/>
<gene>
    <name evidence="2" type="ORF">B0J15DRAFT_467482</name>
</gene>
<sequence length="101" mass="11413">MRQRFRGCLLMAGTPLGRAKEKKDEKFMGWKYLIEAQQHASHPMLVELKLEKETLIRAMNQGDAVDPIDEDDGEAKAAPEKMVWATETERRPTVVAGECSP</sequence>
<dbReference type="Proteomes" id="UP000736672">
    <property type="component" value="Unassembled WGS sequence"/>
</dbReference>
<feature type="region of interest" description="Disordered" evidence="1">
    <location>
        <begin position="61"/>
        <end position="101"/>
    </location>
</feature>
<organism evidence="2 3">
    <name type="scientific">Fusarium solani</name>
    <name type="common">Filamentous fungus</name>
    <dbReference type="NCBI Taxonomy" id="169388"/>
    <lineage>
        <taxon>Eukaryota</taxon>
        <taxon>Fungi</taxon>
        <taxon>Dikarya</taxon>
        <taxon>Ascomycota</taxon>
        <taxon>Pezizomycotina</taxon>
        <taxon>Sordariomycetes</taxon>
        <taxon>Hypocreomycetidae</taxon>
        <taxon>Hypocreales</taxon>
        <taxon>Nectriaceae</taxon>
        <taxon>Fusarium</taxon>
        <taxon>Fusarium solani species complex</taxon>
    </lineage>
</organism>
<evidence type="ECO:0000313" key="3">
    <source>
        <dbReference type="Proteomes" id="UP000736672"/>
    </source>
</evidence>
<keyword evidence="3" id="KW-1185">Reference proteome</keyword>
<reference evidence="2" key="1">
    <citation type="journal article" date="2021" name="Nat. Commun.">
        <title>Genetic determinants of endophytism in the Arabidopsis root mycobiome.</title>
        <authorList>
            <person name="Mesny F."/>
            <person name="Miyauchi S."/>
            <person name="Thiergart T."/>
            <person name="Pickel B."/>
            <person name="Atanasova L."/>
            <person name="Karlsson M."/>
            <person name="Huettel B."/>
            <person name="Barry K.W."/>
            <person name="Haridas S."/>
            <person name="Chen C."/>
            <person name="Bauer D."/>
            <person name="Andreopoulos W."/>
            <person name="Pangilinan J."/>
            <person name="LaButti K."/>
            <person name="Riley R."/>
            <person name="Lipzen A."/>
            <person name="Clum A."/>
            <person name="Drula E."/>
            <person name="Henrissat B."/>
            <person name="Kohler A."/>
            <person name="Grigoriev I.V."/>
            <person name="Martin F.M."/>
            <person name="Hacquard S."/>
        </authorList>
    </citation>
    <scope>NUCLEOTIDE SEQUENCE</scope>
    <source>
        <strain evidence="2">FSSC 5 MPI-SDFR-AT-0091</strain>
    </source>
</reference>
<dbReference type="AlphaFoldDB" id="A0A9P9H4Q5"/>
<accession>A0A9P9H4Q5</accession>